<evidence type="ECO:0000256" key="3">
    <source>
        <dbReference type="ARBA" id="ARBA00022649"/>
    </source>
</evidence>
<comment type="caution">
    <text evidence="5">The sequence shown here is derived from an EMBL/GenBank/DDBJ whole genome shotgun (WGS) entry which is preliminary data.</text>
</comment>
<evidence type="ECO:0000256" key="1">
    <source>
        <dbReference type="ARBA" id="ARBA00008580"/>
    </source>
</evidence>
<dbReference type="Gene3D" id="6.10.10.120">
    <property type="entry name" value="Antitoxin ParD1-like"/>
    <property type="match status" value="1"/>
</dbReference>
<dbReference type="NCBIfam" id="TIGR02606">
    <property type="entry name" value="antidote_CC2985"/>
    <property type="match status" value="1"/>
</dbReference>
<dbReference type="InterPro" id="IPR038296">
    <property type="entry name" value="ParD_sf"/>
</dbReference>
<accession>A0A423PEY0</accession>
<dbReference type="RefSeq" id="WP_184999926.1">
    <property type="nucleotide sequence ID" value="NZ_AYKG01000068.1"/>
</dbReference>
<evidence type="ECO:0000256" key="4">
    <source>
        <dbReference type="ARBA" id="ARBA00037106"/>
    </source>
</evidence>
<dbReference type="PANTHER" id="PTHR36582">
    <property type="entry name" value="ANTITOXIN PARD"/>
    <property type="match status" value="1"/>
</dbReference>
<evidence type="ECO:0000313" key="5">
    <source>
        <dbReference type="EMBL" id="ROO24126.1"/>
    </source>
</evidence>
<dbReference type="GO" id="GO:0006355">
    <property type="term" value="P:regulation of DNA-templated transcription"/>
    <property type="evidence" value="ECO:0007669"/>
    <property type="project" value="InterPro"/>
</dbReference>
<evidence type="ECO:0000256" key="2">
    <source>
        <dbReference type="ARBA" id="ARBA00017940"/>
    </source>
</evidence>
<dbReference type="Pfam" id="PF03693">
    <property type="entry name" value="ParD_antitoxin"/>
    <property type="match status" value="1"/>
</dbReference>
<dbReference type="InterPro" id="IPR022789">
    <property type="entry name" value="ParD"/>
</dbReference>
<protein>
    <recommendedName>
        <fullName evidence="2">Antitoxin ParD</fullName>
    </recommendedName>
</protein>
<dbReference type="InParanoid" id="A0A423PEY0"/>
<reference evidence="5 6" key="1">
    <citation type="submission" date="2013-10" db="EMBL/GenBank/DDBJ databases">
        <title>Salinisphaera japonica YTM-1 Genome Sequencing.</title>
        <authorList>
            <person name="Lai Q."/>
            <person name="Li C."/>
            <person name="Shao Z."/>
        </authorList>
    </citation>
    <scope>NUCLEOTIDE SEQUENCE [LARGE SCALE GENOMIC DNA]</scope>
    <source>
        <strain evidence="5 6">YTM-1</strain>
    </source>
</reference>
<keyword evidence="3" id="KW-1277">Toxin-antitoxin system</keyword>
<dbReference type="AlphaFoldDB" id="A0A423PEY0"/>
<keyword evidence="6" id="KW-1185">Reference proteome</keyword>
<proteinExistence type="inferred from homology"/>
<dbReference type="PANTHER" id="PTHR36582:SF2">
    <property type="entry name" value="ANTITOXIN PARD"/>
    <property type="match status" value="1"/>
</dbReference>
<sequence>MPRTTSVILSSHFEQFVQRQLATGRYSNASEVIRESLRQMEDRETHLSALRAELDIGIDQLDRGEHTDWRSLKAELDAG</sequence>
<dbReference type="InterPro" id="IPR010985">
    <property type="entry name" value="Ribbon_hlx_hlx"/>
</dbReference>
<dbReference type="Proteomes" id="UP000285310">
    <property type="component" value="Unassembled WGS sequence"/>
</dbReference>
<name>A0A423PEY0_9GAMM</name>
<dbReference type="EMBL" id="AYKG01000068">
    <property type="protein sequence ID" value="ROO24126.1"/>
    <property type="molecule type" value="Genomic_DNA"/>
</dbReference>
<comment type="function">
    <text evidence="4">Antitoxin component of a type II toxin-antitoxin (TA) system. Neutralizes the effect of toxin ParE.</text>
</comment>
<evidence type="ECO:0000313" key="6">
    <source>
        <dbReference type="Proteomes" id="UP000285310"/>
    </source>
</evidence>
<organism evidence="5 6">
    <name type="scientific">Salinisphaera japonica YTM-1</name>
    <dbReference type="NCBI Taxonomy" id="1209778"/>
    <lineage>
        <taxon>Bacteria</taxon>
        <taxon>Pseudomonadati</taxon>
        <taxon>Pseudomonadota</taxon>
        <taxon>Gammaproteobacteria</taxon>
        <taxon>Salinisphaerales</taxon>
        <taxon>Salinisphaeraceae</taxon>
        <taxon>Salinisphaera</taxon>
    </lineage>
</organism>
<comment type="similarity">
    <text evidence="1">Belongs to the ParD antitoxin family.</text>
</comment>
<gene>
    <name evidence="5" type="ORF">SAJA_14770</name>
</gene>
<dbReference type="SUPFAM" id="SSF47598">
    <property type="entry name" value="Ribbon-helix-helix"/>
    <property type="match status" value="1"/>
</dbReference>